<protein>
    <submittedName>
        <fullName evidence="1">Uncharacterized protein</fullName>
    </submittedName>
</protein>
<gene>
    <name evidence="1" type="ORF">D187_004194</name>
</gene>
<dbReference type="eggNOG" id="ENOG502ZNAG">
    <property type="taxonomic scope" value="Bacteria"/>
</dbReference>
<keyword evidence="2" id="KW-1185">Reference proteome</keyword>
<proteinExistence type="predicted"/>
<dbReference type="Proteomes" id="UP000011682">
    <property type="component" value="Unassembled WGS sequence"/>
</dbReference>
<comment type="caution">
    <text evidence="1">The sequence shown here is derived from an EMBL/GenBank/DDBJ whole genome shotgun (WGS) entry which is preliminary data.</text>
</comment>
<name>S9P7H9_CYSF2</name>
<sequence>MIQQLTTLPVGTTINACASTYPPAGWVQTGASYYSSSCRYSVVPSLDPNAWTLKRVY</sequence>
<dbReference type="AlphaFoldDB" id="S9P7H9"/>
<evidence type="ECO:0000313" key="2">
    <source>
        <dbReference type="Proteomes" id="UP000011682"/>
    </source>
</evidence>
<organism evidence="1 2">
    <name type="scientific">Cystobacter fuscus (strain ATCC 25194 / DSM 2262 / NBRC 100088 / M29)</name>
    <dbReference type="NCBI Taxonomy" id="1242864"/>
    <lineage>
        <taxon>Bacteria</taxon>
        <taxon>Pseudomonadati</taxon>
        <taxon>Myxococcota</taxon>
        <taxon>Myxococcia</taxon>
        <taxon>Myxococcales</taxon>
        <taxon>Cystobacterineae</taxon>
        <taxon>Archangiaceae</taxon>
        <taxon>Cystobacter</taxon>
    </lineage>
</organism>
<dbReference type="EMBL" id="ANAH02000026">
    <property type="protein sequence ID" value="EPX58157.1"/>
    <property type="molecule type" value="Genomic_DNA"/>
</dbReference>
<reference evidence="1" key="1">
    <citation type="submission" date="2013-05" db="EMBL/GenBank/DDBJ databases">
        <title>Genome assembly of Cystobacter fuscus DSM 2262.</title>
        <authorList>
            <person name="Sharma G."/>
            <person name="Khatri I."/>
            <person name="Kaur C."/>
            <person name="Mayilraj S."/>
            <person name="Subramanian S."/>
        </authorList>
    </citation>
    <scope>NUCLEOTIDE SEQUENCE [LARGE SCALE GENOMIC DNA]</scope>
    <source>
        <strain evidence="1">DSM 2262</strain>
    </source>
</reference>
<accession>S9P7H9</accession>
<evidence type="ECO:0000313" key="1">
    <source>
        <dbReference type="EMBL" id="EPX58157.1"/>
    </source>
</evidence>